<proteinExistence type="inferred from homology"/>
<keyword evidence="3" id="KW-0238">DNA-binding</keyword>
<accession>A0ABS9DNJ0</accession>
<name>A0ABS9DNJ0_9ACTN</name>
<comment type="caution">
    <text evidence="8">The sequence shown here is derived from an EMBL/GenBank/DDBJ whole genome shotgun (WGS) entry which is preliminary data.</text>
</comment>
<dbReference type="RefSeq" id="WP_235724957.1">
    <property type="nucleotide sequence ID" value="NZ_JAKGCU010000018.1"/>
</dbReference>
<evidence type="ECO:0000256" key="2">
    <source>
        <dbReference type="ARBA" id="ARBA00023015"/>
    </source>
</evidence>
<evidence type="ECO:0000259" key="7">
    <source>
        <dbReference type="PROSITE" id="PS50931"/>
    </source>
</evidence>
<keyword evidence="2" id="KW-0805">Transcription regulation</keyword>
<evidence type="ECO:0000256" key="1">
    <source>
        <dbReference type="ARBA" id="ARBA00009437"/>
    </source>
</evidence>
<comment type="similarity">
    <text evidence="1">Belongs to the LysR transcriptional regulatory family.</text>
</comment>
<dbReference type="PROSITE" id="PS50931">
    <property type="entry name" value="HTH_LYSR"/>
    <property type="match status" value="1"/>
</dbReference>
<keyword evidence="9" id="KW-1185">Reference proteome</keyword>
<feature type="region of interest" description="Disordered" evidence="6">
    <location>
        <begin position="104"/>
        <end position="128"/>
    </location>
</feature>
<evidence type="ECO:0000256" key="5">
    <source>
        <dbReference type="ARBA" id="ARBA00023163"/>
    </source>
</evidence>
<dbReference type="InterPro" id="IPR036388">
    <property type="entry name" value="WH-like_DNA-bd_sf"/>
</dbReference>
<evidence type="ECO:0000313" key="8">
    <source>
        <dbReference type="EMBL" id="MCF3940162.1"/>
    </source>
</evidence>
<keyword evidence="5" id="KW-0804">Transcription</keyword>
<reference evidence="8" key="1">
    <citation type="submission" date="2022-01" db="EMBL/GenBank/DDBJ databases">
        <title>Gordonia xiamenensis sp. nov., isolated from surface seawater in Xiamen.</title>
        <authorList>
            <person name="He Y.F."/>
        </authorList>
    </citation>
    <scope>NUCLEOTIDE SEQUENCE</scope>
    <source>
        <strain evidence="8">GW1C4-4</strain>
    </source>
</reference>
<dbReference type="InterPro" id="IPR000847">
    <property type="entry name" value="LysR_HTH_N"/>
</dbReference>
<dbReference type="EMBL" id="JAKGCU010000018">
    <property type="protein sequence ID" value="MCF3940162.1"/>
    <property type="molecule type" value="Genomic_DNA"/>
</dbReference>
<feature type="domain" description="HTH lysR-type" evidence="7">
    <location>
        <begin position="1"/>
        <end position="41"/>
    </location>
</feature>
<gene>
    <name evidence="8" type="ORF">L1892_17450</name>
</gene>
<dbReference type="Pfam" id="PF00126">
    <property type="entry name" value="HTH_1"/>
    <property type="match status" value="1"/>
</dbReference>
<evidence type="ECO:0000256" key="4">
    <source>
        <dbReference type="ARBA" id="ARBA00023159"/>
    </source>
</evidence>
<dbReference type="Gene3D" id="1.10.10.10">
    <property type="entry name" value="Winged helix-like DNA-binding domain superfamily/Winged helix DNA-binding domain"/>
    <property type="match status" value="1"/>
</dbReference>
<evidence type="ECO:0000313" key="9">
    <source>
        <dbReference type="Proteomes" id="UP001108089"/>
    </source>
</evidence>
<evidence type="ECO:0000256" key="3">
    <source>
        <dbReference type="ARBA" id="ARBA00023125"/>
    </source>
</evidence>
<protein>
    <submittedName>
        <fullName evidence="8">LysR family transcriptional regulator</fullName>
    </submittedName>
</protein>
<evidence type="ECO:0000256" key="6">
    <source>
        <dbReference type="SAM" id="MobiDB-lite"/>
    </source>
</evidence>
<dbReference type="PANTHER" id="PTHR30346">
    <property type="entry name" value="TRANSCRIPTIONAL DUAL REGULATOR HCAR-RELATED"/>
    <property type="match status" value="1"/>
</dbReference>
<dbReference type="Proteomes" id="UP001108089">
    <property type="component" value="Unassembled WGS sequence"/>
</dbReference>
<sequence length="161" mass="17483">MRVAANDLFITRTVVSSAIKDLECHLGVELFSHSCRGLTLTAAGEALYRGALALLANGDQLTARVGLLADNSPIPYGIGHTPNLAPSEVFTIIEPVDLEELRFRSRSGRSSPSKEHARSRPSSGSRQTVGNPWLAVRYVVMVPQADREACLPVCEVHSDFR</sequence>
<dbReference type="InterPro" id="IPR036390">
    <property type="entry name" value="WH_DNA-bd_sf"/>
</dbReference>
<organism evidence="8 9">
    <name type="scientific">Gordonia tangerina</name>
    <dbReference type="NCBI Taxonomy" id="2911060"/>
    <lineage>
        <taxon>Bacteria</taxon>
        <taxon>Bacillati</taxon>
        <taxon>Actinomycetota</taxon>
        <taxon>Actinomycetes</taxon>
        <taxon>Mycobacteriales</taxon>
        <taxon>Gordoniaceae</taxon>
        <taxon>Gordonia</taxon>
    </lineage>
</organism>
<keyword evidence="4" id="KW-0010">Activator</keyword>
<dbReference type="SUPFAM" id="SSF46785">
    <property type="entry name" value="Winged helix' DNA-binding domain"/>
    <property type="match status" value="1"/>
</dbReference>
<dbReference type="PANTHER" id="PTHR30346:SF28">
    <property type="entry name" value="HTH-TYPE TRANSCRIPTIONAL REGULATOR CYNR"/>
    <property type="match status" value="1"/>
</dbReference>